<name>A0A1G2BIN1_9BACT</name>
<accession>A0A1G2BIN1</accession>
<feature type="region of interest" description="Disordered" evidence="1">
    <location>
        <begin position="1"/>
        <end position="33"/>
    </location>
</feature>
<protein>
    <submittedName>
        <fullName evidence="2">Uncharacterized protein</fullName>
    </submittedName>
</protein>
<feature type="compositionally biased region" description="Basic and acidic residues" evidence="1">
    <location>
        <begin position="1"/>
        <end position="17"/>
    </location>
</feature>
<evidence type="ECO:0000256" key="1">
    <source>
        <dbReference type="SAM" id="MobiDB-lite"/>
    </source>
</evidence>
<dbReference type="AlphaFoldDB" id="A0A1G2BIN1"/>
<gene>
    <name evidence="2" type="ORF">A2319_01500</name>
</gene>
<sequence>MERNLGFRPKSKVDLERQLQNTQRSLGDTPEHSFIPPSVVQEDMLRMPVSEIKTKFRRRYDMYVQLLRQEIRATGN</sequence>
<comment type="caution">
    <text evidence="2">The sequence shown here is derived from an EMBL/GenBank/DDBJ whole genome shotgun (WGS) entry which is preliminary data.</text>
</comment>
<evidence type="ECO:0000313" key="3">
    <source>
        <dbReference type="Proteomes" id="UP000176420"/>
    </source>
</evidence>
<reference evidence="2 3" key="1">
    <citation type="journal article" date="2016" name="Nat. Commun.">
        <title>Thousands of microbial genomes shed light on interconnected biogeochemical processes in an aquifer system.</title>
        <authorList>
            <person name="Anantharaman K."/>
            <person name="Brown C.T."/>
            <person name="Hug L.A."/>
            <person name="Sharon I."/>
            <person name="Castelle C.J."/>
            <person name="Probst A.J."/>
            <person name="Thomas B.C."/>
            <person name="Singh A."/>
            <person name="Wilkins M.J."/>
            <person name="Karaoz U."/>
            <person name="Brodie E.L."/>
            <person name="Williams K.H."/>
            <person name="Hubbard S.S."/>
            <person name="Banfield J.F."/>
        </authorList>
    </citation>
    <scope>NUCLEOTIDE SEQUENCE [LARGE SCALE GENOMIC DNA]</scope>
</reference>
<proteinExistence type="predicted"/>
<dbReference type="Proteomes" id="UP000176420">
    <property type="component" value="Unassembled WGS sequence"/>
</dbReference>
<evidence type="ECO:0000313" key="2">
    <source>
        <dbReference type="EMBL" id="OGY88087.1"/>
    </source>
</evidence>
<dbReference type="EMBL" id="MHKI01000004">
    <property type="protein sequence ID" value="OGY88087.1"/>
    <property type="molecule type" value="Genomic_DNA"/>
</dbReference>
<organism evidence="2 3">
    <name type="scientific">Candidatus Kerfeldbacteria bacterium RIFOXYB2_FULL_38_14</name>
    <dbReference type="NCBI Taxonomy" id="1798547"/>
    <lineage>
        <taxon>Bacteria</taxon>
        <taxon>Candidatus Kerfeldiibacteriota</taxon>
    </lineage>
</organism>